<protein>
    <submittedName>
        <fullName evidence="1">Uncharacterized protein</fullName>
    </submittedName>
</protein>
<reference evidence="1 2" key="1">
    <citation type="submission" date="2022-05" db="EMBL/GenBank/DDBJ databases">
        <title>Genome Sequencing of Bee-Associated Microbes.</title>
        <authorList>
            <person name="Dunlap C."/>
        </authorList>
    </citation>
    <scope>NUCLEOTIDE SEQUENCE [LARGE SCALE GENOMIC DNA]</scope>
    <source>
        <strain evidence="1 2">NRRL B-04010</strain>
    </source>
</reference>
<sequence length="52" mass="6139">MTEIAMKRVESIRHLNQLKMMRNAPGLLEAAYDWLSMEIAQMEREIFGRELS</sequence>
<dbReference type="RefSeq" id="WP_005551778.1">
    <property type="nucleotide sequence ID" value="NZ_JAMDNK010000071.1"/>
</dbReference>
<dbReference type="EMBL" id="JAMDNP010000081">
    <property type="protein sequence ID" value="MCY9764234.1"/>
    <property type="molecule type" value="Genomic_DNA"/>
</dbReference>
<evidence type="ECO:0000313" key="2">
    <source>
        <dbReference type="Proteomes" id="UP001527181"/>
    </source>
</evidence>
<gene>
    <name evidence="1" type="ORF">M5X12_27380</name>
</gene>
<accession>A0ABT4H5R9</accession>
<comment type="caution">
    <text evidence="1">The sequence shown here is derived from an EMBL/GenBank/DDBJ whole genome shotgun (WGS) entry which is preliminary data.</text>
</comment>
<dbReference type="Proteomes" id="UP001527181">
    <property type="component" value="Unassembled WGS sequence"/>
</dbReference>
<name>A0ABT4H5R9_PAEAL</name>
<proteinExistence type="predicted"/>
<evidence type="ECO:0000313" key="1">
    <source>
        <dbReference type="EMBL" id="MCY9764234.1"/>
    </source>
</evidence>
<organism evidence="1 2">
    <name type="scientific">Paenibacillus alvei</name>
    <name type="common">Bacillus alvei</name>
    <dbReference type="NCBI Taxonomy" id="44250"/>
    <lineage>
        <taxon>Bacteria</taxon>
        <taxon>Bacillati</taxon>
        <taxon>Bacillota</taxon>
        <taxon>Bacilli</taxon>
        <taxon>Bacillales</taxon>
        <taxon>Paenibacillaceae</taxon>
        <taxon>Paenibacillus</taxon>
    </lineage>
</organism>
<keyword evidence="2" id="KW-1185">Reference proteome</keyword>